<evidence type="ECO:0000256" key="1">
    <source>
        <dbReference type="SAM" id="SignalP"/>
    </source>
</evidence>
<gene>
    <name evidence="2" type="ORF">OH76DRAFT_1526019</name>
</gene>
<dbReference type="EMBL" id="KZ857419">
    <property type="protein sequence ID" value="RDX47329.1"/>
    <property type="molecule type" value="Genomic_DNA"/>
</dbReference>
<dbReference type="Gene3D" id="3.80.10.10">
    <property type="entry name" value="Ribonuclease Inhibitor"/>
    <property type="match status" value="1"/>
</dbReference>
<keyword evidence="3" id="KW-1185">Reference proteome</keyword>
<organism evidence="2 3">
    <name type="scientific">Lentinus brumalis</name>
    <dbReference type="NCBI Taxonomy" id="2498619"/>
    <lineage>
        <taxon>Eukaryota</taxon>
        <taxon>Fungi</taxon>
        <taxon>Dikarya</taxon>
        <taxon>Basidiomycota</taxon>
        <taxon>Agaricomycotina</taxon>
        <taxon>Agaricomycetes</taxon>
        <taxon>Polyporales</taxon>
        <taxon>Polyporaceae</taxon>
        <taxon>Lentinus</taxon>
    </lineage>
</organism>
<evidence type="ECO:0008006" key="4">
    <source>
        <dbReference type="Google" id="ProtNLM"/>
    </source>
</evidence>
<dbReference type="OrthoDB" id="3270220at2759"/>
<reference evidence="2 3" key="1">
    <citation type="journal article" date="2018" name="Biotechnol. Biofuels">
        <title>Integrative visual omics of the white-rot fungus Polyporus brumalis exposes the biotechnological potential of its oxidative enzymes for delignifying raw plant biomass.</title>
        <authorList>
            <person name="Miyauchi S."/>
            <person name="Rancon A."/>
            <person name="Drula E."/>
            <person name="Hage H."/>
            <person name="Chaduli D."/>
            <person name="Favel A."/>
            <person name="Grisel S."/>
            <person name="Henrissat B."/>
            <person name="Herpoel-Gimbert I."/>
            <person name="Ruiz-Duenas F.J."/>
            <person name="Chevret D."/>
            <person name="Hainaut M."/>
            <person name="Lin J."/>
            <person name="Wang M."/>
            <person name="Pangilinan J."/>
            <person name="Lipzen A."/>
            <person name="Lesage-Meessen L."/>
            <person name="Navarro D."/>
            <person name="Riley R."/>
            <person name="Grigoriev I.V."/>
            <person name="Zhou S."/>
            <person name="Raouche S."/>
            <person name="Rosso M.N."/>
        </authorList>
    </citation>
    <scope>NUCLEOTIDE SEQUENCE [LARGE SCALE GENOMIC DNA]</scope>
    <source>
        <strain evidence="2 3">BRFM 1820</strain>
    </source>
</reference>
<feature type="signal peptide" evidence="1">
    <location>
        <begin position="1"/>
        <end position="18"/>
    </location>
</feature>
<keyword evidence="1" id="KW-0732">Signal</keyword>
<accession>A0A371D499</accession>
<evidence type="ECO:0000313" key="2">
    <source>
        <dbReference type="EMBL" id="RDX47329.1"/>
    </source>
</evidence>
<name>A0A371D499_9APHY</name>
<feature type="chain" id="PRO_5016936825" description="F-box domain-containing protein" evidence="1">
    <location>
        <begin position="19"/>
        <end position="539"/>
    </location>
</feature>
<proteinExistence type="predicted"/>
<evidence type="ECO:0000313" key="3">
    <source>
        <dbReference type="Proteomes" id="UP000256964"/>
    </source>
</evidence>
<dbReference type="Proteomes" id="UP000256964">
    <property type="component" value="Unassembled WGS sequence"/>
</dbReference>
<dbReference type="AlphaFoldDB" id="A0A371D499"/>
<dbReference type="InterPro" id="IPR032675">
    <property type="entry name" value="LRR_dom_sf"/>
</dbReference>
<protein>
    <recommendedName>
        <fullName evidence="4">F-box domain-containing protein</fullName>
    </recommendedName>
</protein>
<sequence>MSLLRSGTLVVVPWLVCQDAFVEDVVFLIATQCLKMQRLSLISLASCSRQLRLVCMPLVFSTSSIKSIRFCSTPIPPPGIRPYIRRLIHVGTPDPVSFEELLKHLPEIRAVVFNCAHARVPLAVVEQCYRHAGIASLSFADTSDCQSAWAYTTTHYHPGKESHPNSLKQLSYAANLSKPTRASYYQVDCPKADIVAELGPIILRMHLSAESLSFTPDRAPLARMADLPWPCLRDLTLTGRYSDASQVSSVPQLVSAMRNPRSLSIQVGQLADRPRPTVLERECTEMRALESLTLAYPDPDDAIFAIAGPSLRYLSIRDHPRHYLKNMPVNRRLAMPILSSSECLRVLSRMSMPRLEHLELVYEGDDLEEELLVHVASSYSHLHTFELHQYRHSPHGPAPLRYNRISEIVRSLDTLRTLRLNLDYAYQDAAIPQPRARADDDDDAYKSRWASAEELVLYGSEILTILERREGFHVLAELYLLYCDPNTCRRWVRFLPSRYSGTVAEPIDWGLDPESLYVVASHWHGLVWMLADCDPCAYP</sequence>